<accession>A0A915JY25</accession>
<reference evidence="3" key="1">
    <citation type="submission" date="2022-11" db="UniProtKB">
        <authorList>
            <consortium name="WormBaseParasite"/>
        </authorList>
    </citation>
    <scope>IDENTIFICATION</scope>
</reference>
<sequence length="187" mass="21372">MAASFVTLFILYATIIRIDTRKLSVSIDGNLLNFRRNILYLTWKDAKDYRIFCGPPPGEWDPLADNVFTWTPLTKAGYGTVIPGPNNATLAIRSTFDETVLQFNCTMKVLPNNYEAITFKIYKTDQYVLTDPAPMASEIRLNYTIGNLSMSPLRLVCRPPSSPQRNLEHSQIVWFLDDVEVKDDEKR</sequence>
<dbReference type="Proteomes" id="UP000887565">
    <property type="component" value="Unplaced"/>
</dbReference>
<keyword evidence="1" id="KW-0732">Signal</keyword>
<organism evidence="2 3">
    <name type="scientific">Romanomermis culicivorax</name>
    <name type="common">Nematode worm</name>
    <dbReference type="NCBI Taxonomy" id="13658"/>
    <lineage>
        <taxon>Eukaryota</taxon>
        <taxon>Metazoa</taxon>
        <taxon>Ecdysozoa</taxon>
        <taxon>Nematoda</taxon>
        <taxon>Enoplea</taxon>
        <taxon>Dorylaimia</taxon>
        <taxon>Mermithida</taxon>
        <taxon>Mermithoidea</taxon>
        <taxon>Mermithidae</taxon>
        <taxon>Romanomermis</taxon>
    </lineage>
</organism>
<evidence type="ECO:0000256" key="1">
    <source>
        <dbReference type="SAM" id="SignalP"/>
    </source>
</evidence>
<name>A0A915JY25_ROMCU</name>
<evidence type="ECO:0000313" key="2">
    <source>
        <dbReference type="Proteomes" id="UP000887565"/>
    </source>
</evidence>
<keyword evidence="2" id="KW-1185">Reference proteome</keyword>
<evidence type="ECO:0000313" key="3">
    <source>
        <dbReference type="WBParaSite" id="nRc.2.0.1.t31356-RA"/>
    </source>
</evidence>
<protein>
    <submittedName>
        <fullName evidence="3">Uncharacterized protein</fullName>
    </submittedName>
</protein>
<feature type="signal peptide" evidence="1">
    <location>
        <begin position="1"/>
        <end position="20"/>
    </location>
</feature>
<dbReference type="AlphaFoldDB" id="A0A915JY25"/>
<proteinExistence type="predicted"/>
<feature type="chain" id="PRO_5037363916" evidence="1">
    <location>
        <begin position="21"/>
        <end position="187"/>
    </location>
</feature>
<dbReference type="WBParaSite" id="nRc.2.0.1.t31356-RA">
    <property type="protein sequence ID" value="nRc.2.0.1.t31356-RA"/>
    <property type="gene ID" value="nRc.2.0.1.g31356"/>
</dbReference>